<dbReference type="EMBL" id="JAKKPZ010000921">
    <property type="protein sequence ID" value="KAI1691472.1"/>
    <property type="molecule type" value="Genomic_DNA"/>
</dbReference>
<gene>
    <name evidence="2" type="ORF">DdX_21851</name>
</gene>
<keyword evidence="3" id="KW-1185">Reference proteome</keyword>
<feature type="region of interest" description="Disordered" evidence="1">
    <location>
        <begin position="1"/>
        <end position="27"/>
    </location>
</feature>
<feature type="compositionally biased region" description="Polar residues" evidence="1">
    <location>
        <begin position="83"/>
        <end position="92"/>
    </location>
</feature>
<comment type="caution">
    <text evidence="2">The sequence shown here is derived from an EMBL/GenBank/DDBJ whole genome shotgun (WGS) entry which is preliminary data.</text>
</comment>
<organism evidence="2 3">
    <name type="scientific">Ditylenchus destructor</name>
    <dbReference type="NCBI Taxonomy" id="166010"/>
    <lineage>
        <taxon>Eukaryota</taxon>
        <taxon>Metazoa</taxon>
        <taxon>Ecdysozoa</taxon>
        <taxon>Nematoda</taxon>
        <taxon>Chromadorea</taxon>
        <taxon>Rhabditida</taxon>
        <taxon>Tylenchina</taxon>
        <taxon>Tylenchomorpha</taxon>
        <taxon>Sphaerularioidea</taxon>
        <taxon>Anguinidae</taxon>
        <taxon>Anguininae</taxon>
        <taxon>Ditylenchus</taxon>
    </lineage>
</organism>
<evidence type="ECO:0000313" key="3">
    <source>
        <dbReference type="Proteomes" id="UP001201812"/>
    </source>
</evidence>
<sequence length="110" mass="12184">MVIADSEFAGKDWQGHHPRHPGRAAQAHVRLSLQERRQVGRRDSGRASAILKARELADAMKDSGQGRLEDLPRPDLAPRAGTRWTSNMTTPIAGTDAPNLETRGEELRPR</sequence>
<name>A0AAD4MFQ3_9BILA</name>
<dbReference type="AlphaFoldDB" id="A0AAD4MFQ3"/>
<feature type="region of interest" description="Disordered" evidence="1">
    <location>
        <begin position="61"/>
        <end position="110"/>
    </location>
</feature>
<accession>A0AAD4MFQ3</accession>
<protein>
    <submittedName>
        <fullName evidence="2">Uncharacterized protein</fullName>
    </submittedName>
</protein>
<evidence type="ECO:0000313" key="2">
    <source>
        <dbReference type="EMBL" id="KAI1691472.1"/>
    </source>
</evidence>
<reference evidence="2" key="1">
    <citation type="submission" date="2022-01" db="EMBL/GenBank/DDBJ databases">
        <title>Genome Sequence Resource for Two Populations of Ditylenchus destructor, the Migratory Endoparasitic Phytonematode.</title>
        <authorList>
            <person name="Zhang H."/>
            <person name="Lin R."/>
            <person name="Xie B."/>
        </authorList>
    </citation>
    <scope>NUCLEOTIDE SEQUENCE</scope>
    <source>
        <strain evidence="2">BazhouSP</strain>
    </source>
</reference>
<proteinExistence type="predicted"/>
<evidence type="ECO:0000256" key="1">
    <source>
        <dbReference type="SAM" id="MobiDB-lite"/>
    </source>
</evidence>
<dbReference type="Proteomes" id="UP001201812">
    <property type="component" value="Unassembled WGS sequence"/>
</dbReference>